<protein>
    <submittedName>
        <fullName evidence="4">LysM peptidoglycan-binding domain-containing protein</fullName>
    </submittedName>
</protein>
<keyword evidence="5" id="KW-1185">Reference proteome</keyword>
<gene>
    <name evidence="4" type="ORF">PP769_14100</name>
</gene>
<dbReference type="InterPro" id="IPR018392">
    <property type="entry name" value="LysM"/>
</dbReference>
<accession>A0AA96GG49</accession>
<dbReference type="InterPro" id="IPR036779">
    <property type="entry name" value="LysM_dom_sf"/>
</dbReference>
<dbReference type="RefSeq" id="WP_312641206.1">
    <property type="nucleotide sequence ID" value="NZ_CP116967.1"/>
</dbReference>
<evidence type="ECO:0000256" key="1">
    <source>
        <dbReference type="SAM" id="Coils"/>
    </source>
</evidence>
<feature type="domain" description="LysM" evidence="3">
    <location>
        <begin position="200"/>
        <end position="243"/>
    </location>
</feature>
<dbReference type="EMBL" id="CP116967">
    <property type="protein sequence ID" value="WNM57101.1"/>
    <property type="molecule type" value="Genomic_DNA"/>
</dbReference>
<organism evidence="4 5">
    <name type="scientific">Candidatus Nitrospira allomarina</name>
    <dbReference type="NCBI Taxonomy" id="3020900"/>
    <lineage>
        <taxon>Bacteria</taxon>
        <taxon>Pseudomonadati</taxon>
        <taxon>Nitrospirota</taxon>
        <taxon>Nitrospiria</taxon>
        <taxon>Nitrospirales</taxon>
        <taxon>Nitrospiraceae</taxon>
        <taxon>Nitrospira</taxon>
    </lineage>
</organism>
<reference evidence="4 5" key="1">
    <citation type="submission" date="2023-01" db="EMBL/GenBank/DDBJ databases">
        <title>Cultivation and genomic characterization of new, ubiquitous marine nitrite-oxidizing bacteria from the Nitrospirales.</title>
        <authorList>
            <person name="Mueller A.J."/>
            <person name="Daebeler A."/>
            <person name="Herbold C.W."/>
            <person name="Kirkegaard R.H."/>
            <person name="Daims H."/>
        </authorList>
    </citation>
    <scope>NUCLEOTIDE SEQUENCE [LARGE SCALE GENOMIC DNA]</scope>
    <source>
        <strain evidence="4 5">VA</strain>
    </source>
</reference>
<proteinExistence type="predicted"/>
<dbReference type="PROSITE" id="PS51782">
    <property type="entry name" value="LYSM"/>
    <property type="match status" value="1"/>
</dbReference>
<evidence type="ECO:0000259" key="3">
    <source>
        <dbReference type="PROSITE" id="PS51782"/>
    </source>
</evidence>
<dbReference type="SMART" id="SM00257">
    <property type="entry name" value="LysM"/>
    <property type="match status" value="1"/>
</dbReference>
<dbReference type="Pfam" id="PF01476">
    <property type="entry name" value="LysM"/>
    <property type="match status" value="1"/>
</dbReference>
<feature type="coiled-coil region" evidence="1">
    <location>
        <begin position="98"/>
        <end position="125"/>
    </location>
</feature>
<dbReference type="Gene3D" id="3.10.350.10">
    <property type="entry name" value="LysM domain"/>
    <property type="match status" value="1"/>
</dbReference>
<dbReference type="AlphaFoldDB" id="A0AA96GG49"/>
<dbReference type="Proteomes" id="UP001302719">
    <property type="component" value="Chromosome"/>
</dbReference>
<evidence type="ECO:0000256" key="2">
    <source>
        <dbReference type="SAM" id="MobiDB-lite"/>
    </source>
</evidence>
<feature type="compositionally biased region" description="Polar residues" evidence="2">
    <location>
        <begin position="250"/>
        <end position="264"/>
    </location>
</feature>
<sequence>MKCNHWTHMILSGTFILILGGCAQKPTKPVAVDSSIEYASQTSHQEVLLQEARIENENLRAEIGALKILMAKQAGELQSLRGHTQSIQHREQDQGLELQHIRGELLDIQAERDQLRKHNMELEGQVASMPDTTQLVSDIQILNQSFQQIMTSMKQLSTDITLIKQELHRSSGQGQPLQTKHSISKPPSSSVNKRQPDSQGRIVIQNGDSLWKLSQMYHVSIAQLHEWNDLDSDVIMTGFKIQVTQPMASQPNAVNTSSHPNQAADTPVIPEALAEPVQHESLPLQDNRVESAPEPKHILSLGNPHLPESP</sequence>
<feature type="compositionally biased region" description="Polar residues" evidence="2">
    <location>
        <begin position="170"/>
        <end position="193"/>
    </location>
</feature>
<feature type="region of interest" description="Disordered" evidence="2">
    <location>
        <begin position="168"/>
        <end position="200"/>
    </location>
</feature>
<evidence type="ECO:0000313" key="5">
    <source>
        <dbReference type="Proteomes" id="UP001302719"/>
    </source>
</evidence>
<dbReference type="KEGG" id="nall:PP769_14100"/>
<dbReference type="SUPFAM" id="SSF54106">
    <property type="entry name" value="LysM domain"/>
    <property type="match status" value="1"/>
</dbReference>
<dbReference type="PROSITE" id="PS51257">
    <property type="entry name" value="PROKAR_LIPOPROTEIN"/>
    <property type="match status" value="1"/>
</dbReference>
<dbReference type="CDD" id="cd00118">
    <property type="entry name" value="LysM"/>
    <property type="match status" value="1"/>
</dbReference>
<feature type="region of interest" description="Disordered" evidence="2">
    <location>
        <begin position="250"/>
        <end position="310"/>
    </location>
</feature>
<evidence type="ECO:0000313" key="4">
    <source>
        <dbReference type="EMBL" id="WNM57101.1"/>
    </source>
</evidence>
<name>A0AA96GG49_9BACT</name>
<keyword evidence="1" id="KW-0175">Coiled coil</keyword>
<feature type="compositionally biased region" description="Basic and acidic residues" evidence="2">
    <location>
        <begin position="287"/>
        <end position="297"/>
    </location>
</feature>